<evidence type="ECO:0008006" key="5">
    <source>
        <dbReference type="Google" id="ProtNLM"/>
    </source>
</evidence>
<dbReference type="InterPro" id="IPR006530">
    <property type="entry name" value="YD"/>
</dbReference>
<dbReference type="Pfam" id="PF05593">
    <property type="entry name" value="RHS_repeat"/>
    <property type="match status" value="3"/>
</dbReference>
<name>A0A5R9GQN7_9PROT</name>
<dbReference type="InterPro" id="IPR011055">
    <property type="entry name" value="Dup_hybrid_motif"/>
</dbReference>
<dbReference type="Proteomes" id="UP000306585">
    <property type="component" value="Unassembled WGS sequence"/>
</dbReference>
<accession>A0A5R9GQN7</accession>
<feature type="domain" description="Insecticide toxin TcdB middle/N-terminal" evidence="2">
    <location>
        <begin position="36"/>
        <end position="91"/>
    </location>
</feature>
<keyword evidence="4" id="KW-1185">Reference proteome</keyword>
<dbReference type="InterPro" id="IPR022385">
    <property type="entry name" value="Rhs_assc_core"/>
</dbReference>
<dbReference type="Pfam" id="PF12256">
    <property type="entry name" value="TcdB_toxin_midN"/>
    <property type="match status" value="1"/>
</dbReference>
<feature type="domain" description="M23ase beta-sheet core" evidence="1">
    <location>
        <begin position="1192"/>
        <end position="1293"/>
    </location>
</feature>
<dbReference type="NCBIfam" id="TIGR01643">
    <property type="entry name" value="YD_repeat_2x"/>
    <property type="match status" value="3"/>
</dbReference>
<dbReference type="PANTHER" id="PTHR32305:SF15">
    <property type="entry name" value="PROTEIN RHSA-RELATED"/>
    <property type="match status" value="1"/>
</dbReference>
<dbReference type="InterPro" id="IPR022045">
    <property type="entry name" value="TcdB_toxin_mid/N"/>
</dbReference>
<organism evidence="3 4">
    <name type="scientific">Mariprofundus erugo</name>
    <dbReference type="NCBI Taxonomy" id="2528639"/>
    <lineage>
        <taxon>Bacteria</taxon>
        <taxon>Pseudomonadati</taxon>
        <taxon>Pseudomonadota</taxon>
        <taxon>Candidatius Mariprofundia</taxon>
        <taxon>Mariprofundales</taxon>
        <taxon>Mariprofundaceae</taxon>
        <taxon>Mariprofundus</taxon>
    </lineage>
</organism>
<evidence type="ECO:0000313" key="4">
    <source>
        <dbReference type="Proteomes" id="UP000306585"/>
    </source>
</evidence>
<proteinExistence type="predicted"/>
<dbReference type="PANTHER" id="PTHR32305">
    <property type="match status" value="1"/>
</dbReference>
<dbReference type="EMBL" id="VBRY01000002">
    <property type="protein sequence ID" value="TLS68596.1"/>
    <property type="molecule type" value="Genomic_DNA"/>
</dbReference>
<dbReference type="NCBIfam" id="TIGR03696">
    <property type="entry name" value="Rhs_assc_core"/>
    <property type="match status" value="1"/>
</dbReference>
<sequence>MPDGVPICDLRGQDSFCASPSANRCTIRVLTPRPWTVSRVATSGTSVETRSSSYAYSGGLYVASKQEFRGFAHVIQTDEQTGIATTTGYAQDIVFQGRPTVVTTSLGSRMLSQISTAWAAKSYNGGTRNFAYAASTSSSRWDLNGTLLGSETTTSSYDDFGHLLASSATTTDGYSKSVQNIYSDTDICTPVDPACWKIRRLLKATVTSSSPTDSQTRTSSFDYFSNGLLQFERIEPDNAALSQITEYAYDSFGNRTKTIVSGAGITPHVTTVTYDLNGQYPVSTTNALGHKETYTWDVRFGVKSSLTGPNGLTTRWYYDGFGRNTYEYRADGTISSIYYYDRTTNPGWYWGSVIFKSSSGKSPQYLYSDAYGRELYNYYDKDLAGNWLIRVKKYDGKGQLSLQTDTYQDGMASIMWTSYSFDALGRPVTVTDPAGNTTRTSYNGLTTTVTNAQGQTTTTVKNSQGKVVSVTDAASGRMTYSYDAFGNLTETKDAAGHVTTMSYDIRGRKIGMVDPDMGRWSYDYDTLGHLILQVDAKGQSAAMVYDALGRMTSRTESEGTSSWVYDTQWIGALSSESGGMASRSYVYDRFGRVTASNTTINGQFYSVSTGYDSFGRVDTITYPTGFTVKQNYSPFFHMTSVTDAATGAMIWQANSSNEFGHLTSESFGNGVTTTHTYDAVRGVLTGQQSSVNGSTIQNWSYDYDAIGNMLFRTDGVMNYTERFEYDSLNRLLNVRDAVGVLQKTYQYDAIGNITSKSDVGAYVYDPYHPHAVQTAGASSYSYDANGNMLAGAGRTYSWTSFNKPLGISTANGYTGYGYDAGHNRISQTTPTSETHYIGKLFERTVMNGIRKDVAHVYAGSKLVASIEDVNGMVSTKYMHGDHLGSISVITDAMGAVIERLRFDVFGLPVDPVTGVAKAMGATNTTRGFTGHEMDASTGLINMNARLYDPILGRFISADTVVPGAGNMQAFNRYSYVLNNPLAYTDPSGHWSLGNLWKAVKPFAMIAAAFAFQQYYLIGYLEMGSIAAGAITGGLMGALSGGGLQGALIGAVGGAYFGSLHGANFGDGFGAMLGKGVAHAFGGGLMSAMGGGDMASGMIGGFVNGAFAGTIDGFGGTGDVQGDIFVRVAAAGVLGGVAASASGGKFVDGFQGAAFARLLNDEARLLKSPTGMGVRGDDKWGNGGYGAPRGNRTHDGIDFISEAGQNVVAPIEGTIVRRSYPYQGTKAYDGIVIRASNGVEATIWYVDVADAMIGKSIEAGAYIGIAQDLNPRYPGITNHVHIKLHDSNGSSLNPMRY</sequence>
<dbReference type="InterPro" id="IPR031325">
    <property type="entry name" value="RHS_repeat"/>
</dbReference>
<evidence type="ECO:0000259" key="1">
    <source>
        <dbReference type="Pfam" id="PF01551"/>
    </source>
</evidence>
<protein>
    <recommendedName>
        <fullName evidence="5">Peptidase M23 domain-containing protein</fullName>
    </recommendedName>
</protein>
<reference evidence="3 4" key="1">
    <citation type="journal article" date="2019" name="Appl. Environ. Microbiol.">
        <title>Environmental Evidence and Genomic Insight of Iron-oxidizing Bacteria Preference Towards More Corrosion Resistant Stainless Steel at Higher Salinities.</title>
        <authorList>
            <person name="Garrison C.E."/>
            <person name="Price K.A."/>
            <person name="Field E.K."/>
        </authorList>
    </citation>
    <scope>NUCLEOTIDE SEQUENCE [LARGE SCALE GENOMIC DNA]</scope>
    <source>
        <strain evidence="3 4">P3</strain>
    </source>
</reference>
<evidence type="ECO:0000259" key="2">
    <source>
        <dbReference type="Pfam" id="PF12256"/>
    </source>
</evidence>
<dbReference type="InterPro" id="IPR050708">
    <property type="entry name" value="T6SS_VgrG/RHS"/>
</dbReference>
<dbReference type="Pfam" id="PF01551">
    <property type="entry name" value="Peptidase_M23"/>
    <property type="match status" value="1"/>
</dbReference>
<gene>
    <name evidence="3" type="ORF">FEF65_02495</name>
</gene>
<dbReference type="InterPro" id="IPR016047">
    <property type="entry name" value="M23ase_b-sheet_dom"/>
</dbReference>
<dbReference type="Gene3D" id="2.180.10.10">
    <property type="entry name" value="RHS repeat-associated core"/>
    <property type="match status" value="2"/>
</dbReference>
<evidence type="ECO:0000313" key="3">
    <source>
        <dbReference type="EMBL" id="TLS68596.1"/>
    </source>
</evidence>
<dbReference type="Gene3D" id="2.70.70.10">
    <property type="entry name" value="Glucose Permease (Domain IIA)"/>
    <property type="match status" value="1"/>
</dbReference>
<comment type="caution">
    <text evidence="3">The sequence shown here is derived from an EMBL/GenBank/DDBJ whole genome shotgun (WGS) entry which is preliminary data.</text>
</comment>
<dbReference type="RefSeq" id="WP_138238216.1">
    <property type="nucleotide sequence ID" value="NZ_VBRY01000002.1"/>
</dbReference>